<dbReference type="GO" id="GO:0016209">
    <property type="term" value="F:antioxidant activity"/>
    <property type="evidence" value="ECO:0007669"/>
    <property type="project" value="InterPro"/>
</dbReference>
<protein>
    <submittedName>
        <fullName evidence="3">Redoxin domain-containing protein</fullName>
    </submittedName>
</protein>
<dbReference type="InterPro" id="IPR000866">
    <property type="entry name" value="AhpC/TSA"/>
</dbReference>
<name>A0AAW9VEW7_9GAMM</name>
<dbReference type="InterPro" id="IPR013766">
    <property type="entry name" value="Thioredoxin_domain"/>
</dbReference>
<dbReference type="CDD" id="cd03011">
    <property type="entry name" value="TlpA_like_ScsD_MtbDsbE"/>
    <property type="match status" value="1"/>
</dbReference>
<keyword evidence="1" id="KW-1133">Transmembrane helix</keyword>
<evidence type="ECO:0000313" key="4">
    <source>
        <dbReference type="Proteomes" id="UP000449944"/>
    </source>
</evidence>
<sequence>MMGRLKKWSKELLVLAIILVIAFTVMDFWRKPQSLAPMLLEPLTLATGDEVSIAELSQKQPVLVYFWATWCGVCSITSPTVSDLAKSGVPVVTVALRSGDSSRLLAGMQKKELAFPVVNDTHGQLAAQVGVTATPTFMIIDKGEMVSFTSGWTSYLGLKSRLWLASF</sequence>
<dbReference type="GO" id="GO:0016491">
    <property type="term" value="F:oxidoreductase activity"/>
    <property type="evidence" value="ECO:0007669"/>
    <property type="project" value="InterPro"/>
</dbReference>
<comment type="caution">
    <text evidence="3">The sequence shown here is derived from an EMBL/GenBank/DDBJ whole genome shotgun (WGS) entry which is preliminary data.</text>
</comment>
<reference evidence="3 4" key="1">
    <citation type="submission" date="2019-10" db="EMBL/GenBank/DDBJ databases">
        <title>Comparative genomic analysis of Providencia.</title>
        <authorList>
            <person name="Yuan C."/>
            <person name="Wei Y."/>
            <person name="Yin Z."/>
        </authorList>
    </citation>
    <scope>NUCLEOTIDE SEQUENCE [LARGE SCALE GENOMIC DNA]</scope>
    <source>
        <strain evidence="4">wls1934</strain>
    </source>
</reference>
<dbReference type="PROSITE" id="PS51352">
    <property type="entry name" value="THIOREDOXIN_2"/>
    <property type="match status" value="1"/>
</dbReference>
<feature type="domain" description="Thioredoxin" evidence="2">
    <location>
        <begin position="30"/>
        <end position="167"/>
    </location>
</feature>
<gene>
    <name evidence="3" type="ORF">GKR67_17310</name>
</gene>
<evidence type="ECO:0000259" key="2">
    <source>
        <dbReference type="PROSITE" id="PS51352"/>
    </source>
</evidence>
<dbReference type="PANTHER" id="PTHR42852">
    <property type="entry name" value="THIOL:DISULFIDE INTERCHANGE PROTEIN DSBE"/>
    <property type="match status" value="1"/>
</dbReference>
<dbReference type="Pfam" id="PF00578">
    <property type="entry name" value="AhpC-TSA"/>
    <property type="match status" value="1"/>
</dbReference>
<accession>A0AAW9VEW7</accession>
<dbReference type="InterPro" id="IPR050553">
    <property type="entry name" value="Thioredoxin_ResA/DsbE_sf"/>
</dbReference>
<organism evidence="3 4">
    <name type="scientific">Providencia alcalifaciens</name>
    <dbReference type="NCBI Taxonomy" id="126385"/>
    <lineage>
        <taxon>Bacteria</taxon>
        <taxon>Pseudomonadati</taxon>
        <taxon>Pseudomonadota</taxon>
        <taxon>Gammaproteobacteria</taxon>
        <taxon>Enterobacterales</taxon>
        <taxon>Morganellaceae</taxon>
        <taxon>Providencia</taxon>
    </lineage>
</organism>
<dbReference type="SUPFAM" id="SSF52833">
    <property type="entry name" value="Thioredoxin-like"/>
    <property type="match status" value="1"/>
</dbReference>
<evidence type="ECO:0000313" key="3">
    <source>
        <dbReference type="EMBL" id="MTC36340.1"/>
    </source>
</evidence>
<feature type="transmembrane region" description="Helical" evidence="1">
    <location>
        <begin position="12"/>
        <end position="29"/>
    </location>
</feature>
<keyword evidence="1" id="KW-0472">Membrane</keyword>
<dbReference type="EMBL" id="WLUB01000054">
    <property type="protein sequence ID" value="MTC36340.1"/>
    <property type="molecule type" value="Genomic_DNA"/>
</dbReference>
<dbReference type="PANTHER" id="PTHR42852:SF17">
    <property type="entry name" value="THIOREDOXIN-LIKE PROTEIN HI_1115"/>
    <property type="match status" value="1"/>
</dbReference>
<dbReference type="AlphaFoldDB" id="A0AAW9VEW7"/>
<evidence type="ECO:0000256" key="1">
    <source>
        <dbReference type="SAM" id="Phobius"/>
    </source>
</evidence>
<dbReference type="RefSeq" id="WP_080675922.1">
    <property type="nucleotide sequence ID" value="NZ_CABKTF010000016.1"/>
</dbReference>
<keyword evidence="1" id="KW-0812">Transmembrane</keyword>
<proteinExistence type="predicted"/>
<dbReference type="Gene3D" id="3.40.30.10">
    <property type="entry name" value="Glutaredoxin"/>
    <property type="match status" value="1"/>
</dbReference>
<dbReference type="Proteomes" id="UP000449944">
    <property type="component" value="Unassembled WGS sequence"/>
</dbReference>
<dbReference type="InterPro" id="IPR036249">
    <property type="entry name" value="Thioredoxin-like_sf"/>
</dbReference>